<gene>
    <name evidence="2" type="ORF">KIN20_015406</name>
</gene>
<sequence length="61" mass="7180">MDHHHRRHLSERETNGNDAAARTTSEDRPSKYSKAYDRWELASNFHRDLLLTKSQVSELVD</sequence>
<proteinExistence type="predicted"/>
<feature type="compositionally biased region" description="Basic and acidic residues" evidence="1">
    <location>
        <begin position="24"/>
        <end position="33"/>
    </location>
</feature>
<organism evidence="2 3">
    <name type="scientific">Parelaphostrongylus tenuis</name>
    <name type="common">Meningeal worm</name>
    <dbReference type="NCBI Taxonomy" id="148309"/>
    <lineage>
        <taxon>Eukaryota</taxon>
        <taxon>Metazoa</taxon>
        <taxon>Ecdysozoa</taxon>
        <taxon>Nematoda</taxon>
        <taxon>Chromadorea</taxon>
        <taxon>Rhabditida</taxon>
        <taxon>Rhabditina</taxon>
        <taxon>Rhabditomorpha</taxon>
        <taxon>Strongyloidea</taxon>
        <taxon>Metastrongylidae</taxon>
        <taxon>Parelaphostrongylus</taxon>
    </lineage>
</organism>
<comment type="caution">
    <text evidence="2">The sequence shown here is derived from an EMBL/GenBank/DDBJ whole genome shotgun (WGS) entry which is preliminary data.</text>
</comment>
<feature type="region of interest" description="Disordered" evidence="1">
    <location>
        <begin position="1"/>
        <end position="33"/>
    </location>
</feature>
<name>A0AAD5MEU7_PARTN</name>
<accession>A0AAD5MEU7</accession>
<dbReference type="EMBL" id="JAHQIW010003086">
    <property type="protein sequence ID" value="KAJ1357285.1"/>
    <property type="molecule type" value="Genomic_DNA"/>
</dbReference>
<evidence type="ECO:0000256" key="1">
    <source>
        <dbReference type="SAM" id="MobiDB-lite"/>
    </source>
</evidence>
<evidence type="ECO:0000313" key="2">
    <source>
        <dbReference type="EMBL" id="KAJ1357285.1"/>
    </source>
</evidence>
<keyword evidence="3" id="KW-1185">Reference proteome</keyword>
<protein>
    <submittedName>
        <fullName evidence="2">Uncharacterized protein</fullName>
    </submittedName>
</protein>
<evidence type="ECO:0000313" key="3">
    <source>
        <dbReference type="Proteomes" id="UP001196413"/>
    </source>
</evidence>
<reference evidence="2" key="1">
    <citation type="submission" date="2021-06" db="EMBL/GenBank/DDBJ databases">
        <title>Parelaphostrongylus tenuis whole genome reference sequence.</title>
        <authorList>
            <person name="Garwood T.J."/>
            <person name="Larsen P.A."/>
            <person name="Fountain-Jones N.M."/>
            <person name="Garbe J.R."/>
            <person name="Macchietto M.G."/>
            <person name="Kania S.A."/>
            <person name="Gerhold R.W."/>
            <person name="Richards J.E."/>
            <person name="Wolf T.M."/>
        </authorList>
    </citation>
    <scope>NUCLEOTIDE SEQUENCE</scope>
    <source>
        <strain evidence="2">MNPRO001-30</strain>
        <tissue evidence="2">Meninges</tissue>
    </source>
</reference>
<dbReference type="AlphaFoldDB" id="A0AAD5MEU7"/>
<dbReference type="Proteomes" id="UP001196413">
    <property type="component" value="Unassembled WGS sequence"/>
</dbReference>